<dbReference type="HOGENOM" id="CLU_2289562_0_0_5"/>
<name>F7ZB11_ROSLO</name>
<dbReference type="Proteomes" id="UP000001353">
    <property type="component" value="Chromosome"/>
</dbReference>
<dbReference type="KEGG" id="rli:RLO149_c036160"/>
<reference evidence="1 2" key="1">
    <citation type="journal article" date="2011" name="BMC Genomics">
        <title>Comparative genome analysis and genome-guided physiological analysis of Roseobacter litoralis.</title>
        <authorList>
            <person name="Kalhoefer D."/>
            <person name="Thole S."/>
            <person name="Voget S."/>
            <person name="Lehmann R."/>
            <person name="Liesegang H."/>
            <person name="Wollher A."/>
            <person name="Daniel R."/>
            <person name="Simon M."/>
            <person name="Brinkhoff T."/>
        </authorList>
    </citation>
    <scope>NUCLEOTIDE SEQUENCE [LARGE SCALE GENOMIC DNA]</scope>
    <source>
        <strain evidence="2">ATCC 49566 / DSM 6996 / JCM 21268 / NBRC 15278 / OCh 149</strain>
    </source>
</reference>
<protein>
    <submittedName>
        <fullName evidence="1">Uncharacterized protein</fullName>
    </submittedName>
</protein>
<dbReference type="RefSeq" id="WP_013963444.1">
    <property type="nucleotide sequence ID" value="NC_015730.1"/>
</dbReference>
<proteinExistence type="predicted"/>
<dbReference type="AlphaFoldDB" id="F7ZB11"/>
<dbReference type="EMBL" id="CP002623">
    <property type="protein sequence ID" value="AEI95553.1"/>
    <property type="molecule type" value="Genomic_DNA"/>
</dbReference>
<keyword evidence="2" id="KW-1185">Reference proteome</keyword>
<evidence type="ECO:0000313" key="2">
    <source>
        <dbReference type="Proteomes" id="UP000001353"/>
    </source>
</evidence>
<gene>
    <name evidence="1" type="ordered locus">RLO149_c036160</name>
</gene>
<accession>F7ZB11</accession>
<sequence length="101" mass="11504">MAIDASFANPNISLASNILQQKGKHEYSGTRLKSFNGQTTSSEIDFADYSRMAGLILVNESSLQSIFVFWEKTPELGWKRAFEHAFGMDVHSVYRYFEETL</sequence>
<dbReference type="STRING" id="391595.RLO149_c036160"/>
<evidence type="ECO:0000313" key="1">
    <source>
        <dbReference type="EMBL" id="AEI95553.1"/>
    </source>
</evidence>
<dbReference type="OrthoDB" id="7866866at2"/>
<organism evidence="1 2">
    <name type="scientific">Roseobacter litoralis (strain ATCC 49566 / DSM 6996 / JCM 21268 / NBRC 15278 / OCh 149)</name>
    <dbReference type="NCBI Taxonomy" id="391595"/>
    <lineage>
        <taxon>Bacteria</taxon>
        <taxon>Pseudomonadati</taxon>
        <taxon>Pseudomonadota</taxon>
        <taxon>Alphaproteobacteria</taxon>
        <taxon>Rhodobacterales</taxon>
        <taxon>Roseobacteraceae</taxon>
        <taxon>Roseobacter</taxon>
    </lineage>
</organism>